<feature type="compositionally biased region" description="Basic and acidic residues" evidence="4">
    <location>
        <begin position="297"/>
        <end position="321"/>
    </location>
</feature>
<dbReference type="OrthoDB" id="44867at2759"/>
<evidence type="ECO:0000259" key="5">
    <source>
        <dbReference type="PROSITE" id="PS51319"/>
    </source>
</evidence>
<dbReference type="GO" id="GO:0005634">
    <property type="term" value="C:nucleus"/>
    <property type="evidence" value="ECO:0007669"/>
    <property type="project" value="UniProtKB-SubCell"/>
</dbReference>
<organism evidence="6 7">
    <name type="scientific">Adiantum capillus-veneris</name>
    <name type="common">Maidenhair fern</name>
    <dbReference type="NCBI Taxonomy" id="13818"/>
    <lineage>
        <taxon>Eukaryota</taxon>
        <taxon>Viridiplantae</taxon>
        <taxon>Streptophyta</taxon>
        <taxon>Embryophyta</taxon>
        <taxon>Tracheophyta</taxon>
        <taxon>Polypodiopsida</taxon>
        <taxon>Polypodiidae</taxon>
        <taxon>Polypodiales</taxon>
        <taxon>Pteridineae</taxon>
        <taxon>Pteridaceae</taxon>
        <taxon>Vittarioideae</taxon>
        <taxon>Adiantum</taxon>
    </lineage>
</organism>
<gene>
    <name evidence="6" type="ORF">GOP47_0015628</name>
</gene>
<feature type="compositionally biased region" description="Polar residues" evidence="4">
    <location>
        <begin position="324"/>
        <end position="336"/>
    </location>
</feature>
<evidence type="ECO:0000256" key="3">
    <source>
        <dbReference type="PROSITE-ProRule" id="PRU00649"/>
    </source>
</evidence>
<name>A0A9D4UKT5_ADICA</name>
<evidence type="ECO:0000256" key="1">
    <source>
        <dbReference type="ARBA" id="ARBA00004123"/>
    </source>
</evidence>
<dbReference type="Pfam" id="PF08711">
    <property type="entry name" value="Med26"/>
    <property type="match status" value="1"/>
</dbReference>
<evidence type="ECO:0000256" key="2">
    <source>
        <dbReference type="ARBA" id="ARBA00023242"/>
    </source>
</evidence>
<sequence>MERWRSFFAKSKADIWTLIQQAITVAAADYPQDFRARRDQIAETLFDRSLLRQHVTDDPCLIYEVRGTGPAHMLKAPINAGDTGRPLHDDAEALSDELEEEALILRDLHCIKATLVDVDQPENVILEALQRLQYIQISVDNLKATEIGKHVRNLKRHSSQRVKAIAKELMRQWKLLVDEWMISVKDVTATAATTISRTDCAVDGNDGAGLLEPPLDEGALLDTGVPDVDLSQLFNFVDGEDFCTEIGASLIPPNSMEASVKDNLSHLCRSQSGSMLTECNELDIKVSTGHSWGLTTPEDRGSAIHDKYPPSNKAGREEAGLKRQATSNCGKTQTDDGQPLLKIIANGSGPGRPCNDDDGLPSKTIANGSGSGRPCNEISTAKPVSADVARAKALNNGSSMRQSNDLPSRLTKNACARAKPTADAKSLDQIKICNVDESRVMSSKNQTDKRLEIAKRKLHEGYQQAENAKKQRTVQILTSSDLPFSSQAGKTRMSTNVHNKDIISGHEGRAKVNSRVHGKDKVGAKMNAPIHKKACIKSGQGSQLHRKFS</sequence>
<dbReference type="Proteomes" id="UP000886520">
    <property type="component" value="Chromosome 15"/>
</dbReference>
<comment type="subcellular location">
    <subcellularLocation>
        <location evidence="1 3">Nucleus</location>
    </subcellularLocation>
</comment>
<reference evidence="6" key="1">
    <citation type="submission" date="2021-01" db="EMBL/GenBank/DDBJ databases">
        <title>Adiantum capillus-veneris genome.</title>
        <authorList>
            <person name="Fang Y."/>
            <person name="Liao Q."/>
        </authorList>
    </citation>
    <scope>NUCLEOTIDE SEQUENCE</scope>
    <source>
        <strain evidence="6">H3</strain>
        <tissue evidence="6">Leaf</tissue>
    </source>
</reference>
<feature type="domain" description="TFIIS N-terminal" evidence="5">
    <location>
        <begin position="99"/>
        <end position="180"/>
    </location>
</feature>
<evidence type="ECO:0000313" key="6">
    <source>
        <dbReference type="EMBL" id="KAI5069327.1"/>
    </source>
</evidence>
<dbReference type="PANTHER" id="PTHR46554:SF2">
    <property type="entry name" value="TFIIS N-TERMINAL DOMAIN-CONTAINING PROTEIN"/>
    <property type="match status" value="1"/>
</dbReference>
<dbReference type="CDD" id="cd00183">
    <property type="entry name" value="TFIIS_I"/>
    <property type="match status" value="1"/>
</dbReference>
<feature type="region of interest" description="Disordered" evidence="4">
    <location>
        <begin position="294"/>
        <end position="374"/>
    </location>
</feature>
<dbReference type="InterPro" id="IPR003617">
    <property type="entry name" value="TFIIS/CRSP70_N_sub"/>
</dbReference>
<dbReference type="SUPFAM" id="SSF47676">
    <property type="entry name" value="Conserved domain common to transcription factors TFIIS, elongin A, CRSP70"/>
    <property type="match status" value="1"/>
</dbReference>
<keyword evidence="2 3" id="KW-0539">Nucleus</keyword>
<evidence type="ECO:0000256" key="4">
    <source>
        <dbReference type="SAM" id="MobiDB-lite"/>
    </source>
</evidence>
<dbReference type="Gene3D" id="1.20.930.10">
    <property type="entry name" value="Conserved domain common to transcription factors TFIIS, elongin A, CRSP70"/>
    <property type="match status" value="1"/>
</dbReference>
<keyword evidence="7" id="KW-1185">Reference proteome</keyword>
<accession>A0A9D4UKT5</accession>
<comment type="caution">
    <text evidence="6">The sequence shown here is derived from an EMBL/GenBank/DDBJ whole genome shotgun (WGS) entry which is preliminary data.</text>
</comment>
<evidence type="ECO:0000313" key="7">
    <source>
        <dbReference type="Proteomes" id="UP000886520"/>
    </source>
</evidence>
<dbReference type="PROSITE" id="PS51319">
    <property type="entry name" value="TFIIS_N"/>
    <property type="match status" value="1"/>
</dbReference>
<dbReference type="SMART" id="SM00509">
    <property type="entry name" value="TFS2N"/>
    <property type="match status" value="1"/>
</dbReference>
<dbReference type="AlphaFoldDB" id="A0A9D4UKT5"/>
<proteinExistence type="predicted"/>
<dbReference type="InterPro" id="IPR017923">
    <property type="entry name" value="TFIIS_N"/>
</dbReference>
<dbReference type="PANTHER" id="PTHR46554">
    <property type="entry name" value="MEDIATOR OF RNA POLYMERASE II TRANSCRIPTION SUBUNIT 26A-RELATED"/>
    <property type="match status" value="1"/>
</dbReference>
<dbReference type="EMBL" id="JABFUD020000015">
    <property type="protein sequence ID" value="KAI5069327.1"/>
    <property type="molecule type" value="Genomic_DNA"/>
</dbReference>
<dbReference type="InterPro" id="IPR035441">
    <property type="entry name" value="TFIIS/LEDGF_dom_sf"/>
</dbReference>
<protein>
    <recommendedName>
        <fullName evidence="5">TFIIS N-terminal domain-containing protein</fullName>
    </recommendedName>
</protein>